<comment type="caution">
    <text evidence="1">The sequence shown here is derived from an EMBL/GenBank/DDBJ whole genome shotgun (WGS) entry which is preliminary data.</text>
</comment>
<dbReference type="Proteomes" id="UP000294919">
    <property type="component" value="Unassembled WGS sequence"/>
</dbReference>
<keyword evidence="2" id="KW-1185">Reference proteome</keyword>
<organism evidence="1 2">
    <name type="scientific">Marinisporobacter balticus</name>
    <dbReference type="NCBI Taxonomy" id="2018667"/>
    <lineage>
        <taxon>Bacteria</taxon>
        <taxon>Bacillati</taxon>
        <taxon>Bacillota</taxon>
        <taxon>Clostridia</taxon>
        <taxon>Peptostreptococcales</taxon>
        <taxon>Thermotaleaceae</taxon>
        <taxon>Marinisporobacter</taxon>
    </lineage>
</organism>
<sequence>MSNIAKEILRDSIKEQNFAREVGFIQRQEKIQKALKPYCFVRF</sequence>
<reference evidence="1 2" key="1">
    <citation type="submission" date="2019-03" db="EMBL/GenBank/DDBJ databases">
        <title>Genomic Encyclopedia of Type Strains, Phase IV (KMG-IV): sequencing the most valuable type-strain genomes for metagenomic binning, comparative biology and taxonomic classification.</title>
        <authorList>
            <person name="Goeker M."/>
        </authorList>
    </citation>
    <scope>NUCLEOTIDE SEQUENCE [LARGE SCALE GENOMIC DNA]</scope>
    <source>
        <strain evidence="1 2">DSM 102940</strain>
    </source>
</reference>
<evidence type="ECO:0000313" key="1">
    <source>
        <dbReference type="EMBL" id="TCO70647.1"/>
    </source>
</evidence>
<protein>
    <submittedName>
        <fullName evidence="1">Uncharacterized protein</fullName>
    </submittedName>
</protein>
<dbReference type="RefSeq" id="WP_279233137.1">
    <property type="nucleotide sequence ID" value="NZ_SLWV01000025.1"/>
</dbReference>
<proteinExistence type="predicted"/>
<dbReference type="AlphaFoldDB" id="A0A4R2KEL5"/>
<evidence type="ECO:0000313" key="2">
    <source>
        <dbReference type="Proteomes" id="UP000294919"/>
    </source>
</evidence>
<name>A0A4R2KEL5_9FIRM</name>
<gene>
    <name evidence="1" type="ORF">EV214_12517</name>
</gene>
<accession>A0A4R2KEL5</accession>
<dbReference type="EMBL" id="SLWV01000025">
    <property type="protein sequence ID" value="TCO70647.1"/>
    <property type="molecule type" value="Genomic_DNA"/>
</dbReference>